<gene>
    <name evidence="1" type="ORF">LCGC14_0862020</name>
</gene>
<sequence length="48" mass="5323">MRDIIVGLGAILAAVLSYTTNHHVIWAICHGILSWFYVAYRTLGYGVS</sequence>
<name>A0A0F9PC27_9ZZZZ</name>
<evidence type="ECO:0008006" key="2">
    <source>
        <dbReference type="Google" id="ProtNLM"/>
    </source>
</evidence>
<protein>
    <recommendedName>
        <fullName evidence="2">Nicotinamide riboside transporter PnuC</fullName>
    </recommendedName>
</protein>
<proteinExistence type="predicted"/>
<comment type="caution">
    <text evidence="1">The sequence shown here is derived from an EMBL/GenBank/DDBJ whole genome shotgun (WGS) entry which is preliminary data.</text>
</comment>
<reference evidence="1" key="1">
    <citation type="journal article" date="2015" name="Nature">
        <title>Complex archaea that bridge the gap between prokaryotes and eukaryotes.</title>
        <authorList>
            <person name="Spang A."/>
            <person name="Saw J.H."/>
            <person name="Jorgensen S.L."/>
            <person name="Zaremba-Niedzwiedzka K."/>
            <person name="Martijn J."/>
            <person name="Lind A.E."/>
            <person name="van Eijk R."/>
            <person name="Schleper C."/>
            <person name="Guy L."/>
            <person name="Ettema T.J."/>
        </authorList>
    </citation>
    <scope>NUCLEOTIDE SEQUENCE</scope>
</reference>
<dbReference type="AlphaFoldDB" id="A0A0F9PC27"/>
<organism evidence="1">
    <name type="scientific">marine sediment metagenome</name>
    <dbReference type="NCBI Taxonomy" id="412755"/>
    <lineage>
        <taxon>unclassified sequences</taxon>
        <taxon>metagenomes</taxon>
        <taxon>ecological metagenomes</taxon>
    </lineage>
</organism>
<evidence type="ECO:0000313" key="1">
    <source>
        <dbReference type="EMBL" id="KKN27679.1"/>
    </source>
</evidence>
<dbReference type="EMBL" id="LAZR01002618">
    <property type="protein sequence ID" value="KKN27679.1"/>
    <property type="molecule type" value="Genomic_DNA"/>
</dbReference>
<accession>A0A0F9PC27</accession>